<organism evidence="2 3">
    <name type="scientific">Wickerhamomyces ciferrii (strain ATCC 14091 / BCRC 22168 / CBS 111 / JCM 3599 / NBRC 0793 / NRRL Y-1031 F-60-10)</name>
    <name type="common">Yeast</name>
    <name type="synonym">Pichia ciferrii</name>
    <dbReference type="NCBI Taxonomy" id="1206466"/>
    <lineage>
        <taxon>Eukaryota</taxon>
        <taxon>Fungi</taxon>
        <taxon>Dikarya</taxon>
        <taxon>Ascomycota</taxon>
        <taxon>Saccharomycotina</taxon>
        <taxon>Saccharomycetes</taxon>
        <taxon>Phaffomycetales</taxon>
        <taxon>Wickerhamomycetaceae</taxon>
        <taxon>Wickerhamomyces</taxon>
    </lineage>
</organism>
<dbReference type="EMBL" id="CAIF01000196">
    <property type="protein sequence ID" value="CCH45425.1"/>
    <property type="molecule type" value="Genomic_DNA"/>
</dbReference>
<evidence type="ECO:0000313" key="3">
    <source>
        <dbReference type="Proteomes" id="UP000009328"/>
    </source>
</evidence>
<dbReference type="InParanoid" id="K0KJJ0"/>
<gene>
    <name evidence="2" type="ORF">BN7_5007</name>
</gene>
<comment type="caution">
    <text evidence="2">The sequence shown here is derived from an EMBL/GenBank/DDBJ whole genome shotgun (WGS) entry which is preliminary data.</text>
</comment>
<evidence type="ECO:0000313" key="2">
    <source>
        <dbReference type="EMBL" id="CCH45425.1"/>
    </source>
</evidence>
<protein>
    <submittedName>
        <fullName evidence="2">Secreted protein</fullName>
    </submittedName>
</protein>
<proteinExistence type="predicted"/>
<dbReference type="AlphaFoldDB" id="K0KJJ0"/>
<reference evidence="2 3" key="1">
    <citation type="journal article" date="2012" name="Eukaryot. Cell">
        <title>Draft genome sequence of Wickerhamomyces ciferrii NRRL Y-1031 F-60-10.</title>
        <authorList>
            <person name="Schneider J."/>
            <person name="Andrea H."/>
            <person name="Blom J."/>
            <person name="Jaenicke S."/>
            <person name="Ruckert C."/>
            <person name="Schorsch C."/>
            <person name="Szczepanowski R."/>
            <person name="Farwick M."/>
            <person name="Goesmann A."/>
            <person name="Puhler A."/>
            <person name="Schaffer S."/>
            <person name="Tauch A."/>
            <person name="Kohler T."/>
            <person name="Brinkrolf K."/>
        </authorList>
    </citation>
    <scope>NUCLEOTIDE SEQUENCE [LARGE SCALE GENOMIC DNA]</scope>
    <source>
        <strain evidence="3">ATCC 14091 / BCRC 22168 / CBS 111 / JCM 3599 / NBRC 0793 / NRRL Y-1031 F-60-10</strain>
    </source>
</reference>
<sequence>MISLFKAFLISLLICSTSAADSETFGSLAIKPVDYDKYGETIDLKLIRYLEDGTVYFFVDQQTIPKDTKTFRNATILSSGQLANQDGNSSSPVYLQIDETSGLVSAGTNSGASSGVFSIEDGSLYFQYHKIFVACQGGSEAQNYTLIWRGASSPAVCENDWLLVYMNPYGTSSSVADYYPDNYVSSIASTASDSTETSTMTAAVSATESTVSSVNGAGLINPIGSGATVLSGLSLLTIVVMSLIY</sequence>
<keyword evidence="1" id="KW-0732">Signal</keyword>
<accession>K0KJJ0</accession>
<dbReference type="Proteomes" id="UP000009328">
    <property type="component" value="Unassembled WGS sequence"/>
</dbReference>
<feature type="signal peptide" evidence="1">
    <location>
        <begin position="1"/>
        <end position="19"/>
    </location>
</feature>
<name>K0KJJ0_WICCF</name>
<keyword evidence="3" id="KW-1185">Reference proteome</keyword>
<feature type="chain" id="PRO_5003834343" evidence="1">
    <location>
        <begin position="20"/>
        <end position="245"/>
    </location>
</feature>
<evidence type="ECO:0000256" key="1">
    <source>
        <dbReference type="SAM" id="SignalP"/>
    </source>
</evidence>
<dbReference type="HOGENOM" id="CLU_1134312_0_0_1"/>